<reference evidence="3" key="1">
    <citation type="journal article" date="2015" name="Nature">
        <title>Complex archaea that bridge the gap between prokaryotes and eukaryotes.</title>
        <authorList>
            <person name="Spang A."/>
            <person name="Saw J.H."/>
            <person name="Jorgensen S.L."/>
            <person name="Zaremba-Niedzwiedzka K."/>
            <person name="Martijn J."/>
            <person name="Lind A.E."/>
            <person name="van Eijk R."/>
            <person name="Schleper C."/>
            <person name="Guy L."/>
            <person name="Ettema T.J."/>
        </authorList>
    </citation>
    <scope>NUCLEOTIDE SEQUENCE</scope>
</reference>
<dbReference type="GO" id="GO:0006313">
    <property type="term" value="P:DNA transposition"/>
    <property type="evidence" value="ECO:0007669"/>
    <property type="project" value="InterPro"/>
</dbReference>
<dbReference type="GO" id="GO:0003677">
    <property type="term" value="F:DNA binding"/>
    <property type="evidence" value="ECO:0007669"/>
    <property type="project" value="InterPro"/>
</dbReference>
<dbReference type="Pfam" id="PF01609">
    <property type="entry name" value="DDE_Tnp_1"/>
    <property type="match status" value="1"/>
</dbReference>
<dbReference type="EMBL" id="LAZR01024628">
    <property type="protein sequence ID" value="KKL74508.1"/>
    <property type="molecule type" value="Genomic_DNA"/>
</dbReference>
<evidence type="ECO:0000313" key="3">
    <source>
        <dbReference type="EMBL" id="KKL74508.1"/>
    </source>
</evidence>
<evidence type="ECO:0000259" key="1">
    <source>
        <dbReference type="Pfam" id="PF01609"/>
    </source>
</evidence>
<evidence type="ECO:0008006" key="4">
    <source>
        <dbReference type="Google" id="ProtNLM"/>
    </source>
</evidence>
<dbReference type="PANTHER" id="PTHR35604">
    <property type="entry name" value="TRANSPOSASE INSH FOR INSERTION SEQUENCE ELEMENT IS5A-RELATED"/>
    <property type="match status" value="1"/>
</dbReference>
<protein>
    <recommendedName>
        <fullName evidence="4">Transposase DDE domain-containing protein</fullName>
    </recommendedName>
</protein>
<dbReference type="InterPro" id="IPR002559">
    <property type="entry name" value="Transposase_11"/>
</dbReference>
<accession>A0A0F9EK55</accession>
<dbReference type="InterPro" id="IPR008490">
    <property type="entry name" value="Transposase_InsH_N"/>
</dbReference>
<dbReference type="Pfam" id="PF05598">
    <property type="entry name" value="DUF772"/>
    <property type="match status" value="1"/>
</dbReference>
<feature type="domain" description="Transposase InsH N-terminal" evidence="2">
    <location>
        <begin position="1"/>
        <end position="52"/>
    </location>
</feature>
<sequence>MFKILLLKFYCNLSDVEVVKQLKFNVLFRYFVEIKIEDPLPDDTSLVVFRKRLGEERFERIFDEFVKQCKEKGLLKEKLKIVDATHIIADVAIPNTVELLREGRKRILKAIGKEKKKFKVSLEEYSPEQESLQGSSKEDLAKELNLSKELIEKVKGRYSPRVKKLTDLLEKVTQPERKRKLVSFVDPDARFGRKSRDKKFAGYKAHIVEDESQIITSCETLLGDENEGGEAHFETLLEKEDKKGLKGEAVVGDALYDSFSNRVNIEKRGMKHHIPEKREKKKVNEFIYNRREDQLICPEGYSSIGKTPYENGYLYCFSPYFCRDCQRKKKCRLNKDRARIYLSNSHLLFIKTNPEENKKALEKRKRIEAKFGEAKKHYQMARAKYRGRWRVAIQVFMTFIVMNLKRVVKLLKENKAVAKLAVSSG</sequence>
<dbReference type="GO" id="GO:0004803">
    <property type="term" value="F:transposase activity"/>
    <property type="evidence" value="ECO:0007669"/>
    <property type="project" value="InterPro"/>
</dbReference>
<feature type="domain" description="Transposase IS4-like" evidence="1">
    <location>
        <begin position="188"/>
        <end position="404"/>
    </location>
</feature>
<comment type="caution">
    <text evidence="3">The sequence shown here is derived from an EMBL/GenBank/DDBJ whole genome shotgun (WGS) entry which is preliminary data.</text>
</comment>
<proteinExistence type="predicted"/>
<organism evidence="3">
    <name type="scientific">marine sediment metagenome</name>
    <dbReference type="NCBI Taxonomy" id="412755"/>
    <lineage>
        <taxon>unclassified sequences</taxon>
        <taxon>metagenomes</taxon>
        <taxon>ecological metagenomes</taxon>
    </lineage>
</organism>
<name>A0A0F9EK55_9ZZZZ</name>
<gene>
    <name evidence="3" type="ORF">LCGC14_2064190</name>
</gene>
<dbReference type="AlphaFoldDB" id="A0A0F9EK55"/>
<evidence type="ECO:0000259" key="2">
    <source>
        <dbReference type="Pfam" id="PF05598"/>
    </source>
</evidence>
<dbReference type="PANTHER" id="PTHR35604:SF2">
    <property type="entry name" value="TRANSPOSASE INSH FOR INSERTION SEQUENCE ELEMENT IS5A-RELATED"/>
    <property type="match status" value="1"/>
</dbReference>